<dbReference type="AlphaFoldDB" id="A0A1H2QTB2"/>
<evidence type="ECO:0000313" key="1">
    <source>
        <dbReference type="EMBL" id="SDW10412.1"/>
    </source>
</evidence>
<accession>A0A1H2QTB2</accession>
<evidence type="ECO:0000313" key="2">
    <source>
        <dbReference type="Proteomes" id="UP000199488"/>
    </source>
</evidence>
<dbReference type="Proteomes" id="UP000199488">
    <property type="component" value="Unassembled WGS sequence"/>
</dbReference>
<reference evidence="1 2" key="1">
    <citation type="submission" date="2016-10" db="EMBL/GenBank/DDBJ databases">
        <authorList>
            <person name="de Groot N.N."/>
        </authorList>
    </citation>
    <scope>NUCLEOTIDE SEQUENCE [LARGE SCALE GENOMIC DNA]</scope>
    <source>
        <strain evidence="1 2">DSM 23126</strain>
    </source>
</reference>
<protein>
    <recommendedName>
        <fullName evidence="3">Sporulation protein YhaL</fullName>
    </recommendedName>
</protein>
<proteinExistence type="predicted"/>
<gene>
    <name evidence="1" type="ORF">SAMN05421781_0458</name>
</gene>
<dbReference type="EMBL" id="FNNC01000001">
    <property type="protein sequence ID" value="SDW10412.1"/>
    <property type="molecule type" value="Genomic_DNA"/>
</dbReference>
<name>A0A1H2QTB2_9BACI</name>
<dbReference type="RefSeq" id="WP_176967602.1">
    <property type="nucleotide sequence ID" value="NZ_FNNC01000001.1"/>
</dbReference>
<evidence type="ECO:0008006" key="3">
    <source>
        <dbReference type="Google" id="ProtNLM"/>
    </source>
</evidence>
<dbReference type="STRING" id="1122204.SAMN05421781_0458"/>
<sequence length="57" mass="6724">MAVFMDLLIFGALLMIAFNMKALGERMNHANKEQLDERAYERLKAEIKEELKSEREH</sequence>
<keyword evidence="2" id="KW-1185">Reference proteome</keyword>
<organism evidence="1 2">
    <name type="scientific">Marinococcus luteus</name>
    <dbReference type="NCBI Taxonomy" id="1122204"/>
    <lineage>
        <taxon>Bacteria</taxon>
        <taxon>Bacillati</taxon>
        <taxon>Bacillota</taxon>
        <taxon>Bacilli</taxon>
        <taxon>Bacillales</taxon>
        <taxon>Bacillaceae</taxon>
        <taxon>Marinococcus</taxon>
    </lineage>
</organism>